<dbReference type="InterPro" id="IPR055414">
    <property type="entry name" value="LRR_R13L4/SHOC2-like"/>
</dbReference>
<dbReference type="InterPro" id="IPR027417">
    <property type="entry name" value="P-loop_NTPase"/>
</dbReference>
<dbReference type="Gene3D" id="1.10.8.430">
    <property type="entry name" value="Helical domain of apoptotic protease-activating factors"/>
    <property type="match status" value="1"/>
</dbReference>
<dbReference type="GO" id="GO:0042742">
    <property type="term" value="P:defense response to bacterium"/>
    <property type="evidence" value="ECO:0007669"/>
    <property type="project" value="UniProtKB-ARBA"/>
</dbReference>
<feature type="domain" description="Disease resistance N-terminal" evidence="10">
    <location>
        <begin position="16"/>
        <end position="95"/>
    </location>
</feature>
<evidence type="ECO:0000256" key="6">
    <source>
        <dbReference type="ARBA" id="ARBA00023054"/>
    </source>
</evidence>
<dbReference type="SUPFAM" id="SSF52540">
    <property type="entry name" value="P-loop containing nucleoside triphosphate hydrolases"/>
    <property type="match status" value="2"/>
</dbReference>
<gene>
    <name evidence="13" type="ORF">URODEC1_LOCUS62252</name>
</gene>
<feature type="domain" description="Disease resistance R13L4/SHOC-2-like LRR" evidence="12">
    <location>
        <begin position="825"/>
        <end position="925"/>
    </location>
</feature>
<dbReference type="Gene3D" id="1.10.10.10">
    <property type="entry name" value="Winged helix-like DNA-binding domain superfamily/Winged helix DNA-binding domain"/>
    <property type="match status" value="1"/>
</dbReference>
<feature type="region of interest" description="Disordered" evidence="8">
    <location>
        <begin position="391"/>
        <end position="419"/>
    </location>
</feature>
<evidence type="ECO:0000313" key="14">
    <source>
        <dbReference type="Proteomes" id="UP001497457"/>
    </source>
</evidence>
<dbReference type="PRINTS" id="PR00364">
    <property type="entry name" value="DISEASERSIST"/>
</dbReference>
<keyword evidence="4" id="KW-0547">Nucleotide-binding</keyword>
<dbReference type="Gene3D" id="3.40.50.300">
    <property type="entry name" value="P-loop containing nucleotide triphosphate hydrolases"/>
    <property type="match status" value="2"/>
</dbReference>
<evidence type="ECO:0000256" key="8">
    <source>
        <dbReference type="SAM" id="MobiDB-lite"/>
    </source>
</evidence>
<dbReference type="Pfam" id="PF00931">
    <property type="entry name" value="NB-ARC"/>
    <property type="match status" value="2"/>
</dbReference>
<dbReference type="Proteomes" id="UP001497457">
    <property type="component" value="Chromosome 24b"/>
</dbReference>
<dbReference type="InterPro" id="IPR044974">
    <property type="entry name" value="Disease_R_plants"/>
</dbReference>
<dbReference type="Pfam" id="PF23598">
    <property type="entry name" value="LRR_14"/>
    <property type="match status" value="2"/>
</dbReference>
<dbReference type="InterPro" id="IPR036388">
    <property type="entry name" value="WH-like_DNA-bd_sf"/>
</dbReference>
<keyword evidence="5" id="KW-0611">Plant defense</keyword>
<dbReference type="InterPro" id="IPR032675">
    <property type="entry name" value="LRR_dom_sf"/>
</dbReference>
<evidence type="ECO:0000259" key="11">
    <source>
        <dbReference type="Pfam" id="PF23559"/>
    </source>
</evidence>
<dbReference type="InterPro" id="IPR002182">
    <property type="entry name" value="NB-ARC"/>
</dbReference>
<evidence type="ECO:0000259" key="12">
    <source>
        <dbReference type="Pfam" id="PF23598"/>
    </source>
</evidence>
<organism evidence="13 14">
    <name type="scientific">Urochloa decumbens</name>
    <dbReference type="NCBI Taxonomy" id="240449"/>
    <lineage>
        <taxon>Eukaryota</taxon>
        <taxon>Viridiplantae</taxon>
        <taxon>Streptophyta</taxon>
        <taxon>Embryophyta</taxon>
        <taxon>Tracheophyta</taxon>
        <taxon>Spermatophyta</taxon>
        <taxon>Magnoliopsida</taxon>
        <taxon>Liliopsida</taxon>
        <taxon>Poales</taxon>
        <taxon>Poaceae</taxon>
        <taxon>PACMAD clade</taxon>
        <taxon>Panicoideae</taxon>
        <taxon>Panicodae</taxon>
        <taxon>Paniceae</taxon>
        <taxon>Melinidinae</taxon>
        <taxon>Urochloa</taxon>
    </lineage>
</organism>
<comment type="similarity">
    <text evidence="1">Belongs to the disease resistance NB-LRR family.</text>
</comment>
<name>A0ABC9B9F3_9POAL</name>
<dbReference type="EMBL" id="OZ075134">
    <property type="protein sequence ID" value="CAL4995245.1"/>
    <property type="molecule type" value="Genomic_DNA"/>
</dbReference>
<dbReference type="GO" id="GO:0000166">
    <property type="term" value="F:nucleotide binding"/>
    <property type="evidence" value="ECO:0007669"/>
    <property type="project" value="UniProtKB-KW"/>
</dbReference>
<keyword evidence="6 7" id="KW-0175">Coiled coil</keyword>
<dbReference type="InterPro" id="IPR038005">
    <property type="entry name" value="RX-like_CC"/>
</dbReference>
<keyword evidence="2" id="KW-0433">Leucine-rich repeat</keyword>
<reference evidence="13 14" key="2">
    <citation type="submission" date="2024-10" db="EMBL/GenBank/DDBJ databases">
        <authorList>
            <person name="Ryan C."/>
        </authorList>
    </citation>
    <scope>NUCLEOTIDE SEQUENCE [LARGE SCALE GENOMIC DNA]</scope>
</reference>
<sequence>MEATVVSVGKAVLDGALDYAKSTVAEEMALQLGIEHDVGFITDELEMMQSFLMTADEERDKNNKVHTTWVKQVRDVAYNVEDSLMDFTVHAEREKPRFLGCIPHDLCDRRRIAMEVKELKAKVEDVSNRNRRYRLIKDGVGGSKSASVTAERGGVAAGAAAAAMFGMDEAWRAGMDEEKAKADLRQLIISEEVDRRVIALWGTSGDLGKMSEICKVFDDPKVKVKFGCRAWVRLVHHFDPKEFLHSMVRQFYENSSQEEETAMDQGVTVGGNVLLKMEKMGQSDLVRVFSAHVSSNSYLIVIDGLSTIDEWRCIQTYFPDKKNGSRIVVATQKVEIASLCTEQPHQVSELKQLSSDQILYLFHKKVKEREMDSAKHISKSSDLIIEIEEEGAQQSNDTRSRNVVSTSSRVQRQHDHRKTREVIPEDIVVGRKTEKQKLIGMIGYPDNRQQTKVISVWGMGGIGKTTLVRSVYRSQELGGWKRAWATVLRPFNHEVLLRHLALQLEPNIQEDSTRGDGGEKQKKKNIGAMEFQEMIGELSRFLEIRSCLIVIDDLSSTEEWDSIKHYLLNAKRIIVTTRGKTVAEHCSENGLNIFSLKGLEDDAALDLFKKKVFKDAASFDLHPHMLGQAKLILKRCDGLPLAISTIGSYLANKPKTATEWRMLNDGLSAELEINPNLKMIKTVLMRSYDGLPYHLKVIFLYLAVFPEDHIIRRKSVVRRWIAEGYSREMHHMTAEKVGDKHFDELVDRSMILPSESGIPGKIDSCQLHDLIREICVSKAREENFVFTLEEGCSLGSTQGAIRHLTISSNWKRDKDVMQRMLDLSHVRSLTVFGEWRPYFISNKMRFLRVLNLEHTTGLRDHHLDKIGELLHLRYLSLRGCNCILRLPDSLANLGQLQTLDVRGTRICTLPAAVAKLQKLQYLHASGLIRGEHTTHGDIYTEYSWFMGDHTHSRACCVLKCCCLLSTCCLVLRCSKYLDRAFALLCMGHLFCRKQLLESLLVRRRGGHVLEDGVSRQDLCHLYSYYIMDEEGDWSDMCGVKIPRGISKLRTLHTLHSVNVARGKDTTFDELRELTQLRKLGVVGVHYGNREMFWRSIAGHDRLQSLSVERYNWKEVDGFEQKLDGCLDGSLRPPKCLESLKMRCRLVKVTEWIHGLQNLSKLQLEEAKLNQEALQAIGMLPNLEVLRLKKESLNEQKILFRTSSFPSLLLLELHEERLFGSVEFEQESMPKLEVFQAYRCEMILKPEFSGLQFLTSLKEIRLDDYLKEKVQSQLDKHPNNVIVKLM</sequence>
<evidence type="ECO:0000256" key="5">
    <source>
        <dbReference type="ARBA" id="ARBA00022821"/>
    </source>
</evidence>
<dbReference type="PANTHER" id="PTHR23155">
    <property type="entry name" value="DISEASE RESISTANCE PROTEIN RP"/>
    <property type="match status" value="1"/>
</dbReference>
<protein>
    <submittedName>
        <fullName evidence="13">Uncharacterized protein</fullName>
    </submittedName>
</protein>
<feature type="domain" description="Disease resistance protein winged helix" evidence="11">
    <location>
        <begin position="704"/>
        <end position="774"/>
    </location>
</feature>
<accession>A0ABC9B9F3</accession>
<feature type="compositionally biased region" description="Low complexity" evidence="8">
    <location>
        <begin position="401"/>
        <end position="410"/>
    </location>
</feature>
<evidence type="ECO:0000259" key="10">
    <source>
        <dbReference type="Pfam" id="PF18052"/>
    </source>
</evidence>
<dbReference type="GO" id="GO:0009626">
    <property type="term" value="P:plant-type hypersensitive response"/>
    <property type="evidence" value="ECO:0007669"/>
    <property type="project" value="UniProtKB-ARBA"/>
</dbReference>
<keyword evidence="14" id="KW-1185">Reference proteome</keyword>
<dbReference type="Pfam" id="PF23559">
    <property type="entry name" value="WHD_DRP"/>
    <property type="match status" value="1"/>
</dbReference>
<feature type="domain" description="Disease resistance R13L4/SHOC-2-like LRR" evidence="12">
    <location>
        <begin position="1038"/>
        <end position="1268"/>
    </location>
</feature>
<evidence type="ECO:0000256" key="7">
    <source>
        <dbReference type="SAM" id="Coils"/>
    </source>
</evidence>
<evidence type="ECO:0000259" key="9">
    <source>
        <dbReference type="Pfam" id="PF00931"/>
    </source>
</evidence>
<keyword evidence="3" id="KW-0677">Repeat</keyword>
<dbReference type="GO" id="GO:0002758">
    <property type="term" value="P:innate immune response-activating signaling pathway"/>
    <property type="evidence" value="ECO:0007669"/>
    <property type="project" value="UniProtKB-ARBA"/>
</dbReference>
<reference evidence="14" key="1">
    <citation type="submission" date="2024-06" db="EMBL/GenBank/DDBJ databases">
        <authorList>
            <person name="Ryan C."/>
        </authorList>
    </citation>
    <scope>NUCLEOTIDE SEQUENCE [LARGE SCALE GENOMIC DNA]</scope>
</reference>
<dbReference type="InterPro" id="IPR042197">
    <property type="entry name" value="Apaf_helical"/>
</dbReference>
<dbReference type="Gene3D" id="1.20.5.4130">
    <property type="match status" value="1"/>
</dbReference>
<evidence type="ECO:0000256" key="1">
    <source>
        <dbReference type="ARBA" id="ARBA00008894"/>
    </source>
</evidence>
<dbReference type="SUPFAM" id="SSF52058">
    <property type="entry name" value="L domain-like"/>
    <property type="match status" value="1"/>
</dbReference>
<dbReference type="InterPro" id="IPR041118">
    <property type="entry name" value="Rx_N"/>
</dbReference>
<dbReference type="Gene3D" id="3.80.10.10">
    <property type="entry name" value="Ribonuclease Inhibitor"/>
    <property type="match status" value="2"/>
</dbReference>
<proteinExistence type="inferred from homology"/>
<dbReference type="InterPro" id="IPR058922">
    <property type="entry name" value="WHD_DRP"/>
</dbReference>
<evidence type="ECO:0000256" key="4">
    <source>
        <dbReference type="ARBA" id="ARBA00022741"/>
    </source>
</evidence>
<feature type="domain" description="NB-ARC" evidence="9">
    <location>
        <begin position="189"/>
        <end position="370"/>
    </location>
</feature>
<feature type="coiled-coil region" evidence="7">
    <location>
        <begin position="109"/>
        <end position="136"/>
    </location>
</feature>
<evidence type="ECO:0000256" key="3">
    <source>
        <dbReference type="ARBA" id="ARBA00022737"/>
    </source>
</evidence>
<dbReference type="CDD" id="cd14798">
    <property type="entry name" value="RX-CC_like"/>
    <property type="match status" value="1"/>
</dbReference>
<dbReference type="Pfam" id="PF18052">
    <property type="entry name" value="Rx_N"/>
    <property type="match status" value="1"/>
</dbReference>
<evidence type="ECO:0000256" key="2">
    <source>
        <dbReference type="ARBA" id="ARBA00022614"/>
    </source>
</evidence>
<dbReference type="PANTHER" id="PTHR23155:SF1114">
    <property type="entry name" value="OS02G0475500 PROTEIN"/>
    <property type="match status" value="1"/>
</dbReference>
<evidence type="ECO:0000313" key="13">
    <source>
        <dbReference type="EMBL" id="CAL4995245.1"/>
    </source>
</evidence>
<dbReference type="FunFam" id="1.10.10.10:FF:000322">
    <property type="entry name" value="Probable disease resistance protein At1g63360"/>
    <property type="match status" value="1"/>
</dbReference>
<feature type="domain" description="NB-ARC" evidence="9">
    <location>
        <begin position="446"/>
        <end position="615"/>
    </location>
</feature>